<comment type="subunit">
    <text evidence="3">Homohexamer.</text>
</comment>
<dbReference type="GeneID" id="93485392"/>
<dbReference type="OrthoDB" id="9799751at2"/>
<comment type="caution">
    <text evidence="5">The sequence shown here is derived from an EMBL/GenBank/DDBJ whole genome shotgun (WGS) entry which is preliminary data.</text>
</comment>
<comment type="similarity">
    <text evidence="3">Belongs to the Hfq family.</text>
</comment>
<dbReference type="GO" id="GO:0005829">
    <property type="term" value="C:cytosol"/>
    <property type="evidence" value="ECO:0007669"/>
    <property type="project" value="TreeGrafter"/>
</dbReference>
<dbReference type="AlphaFoldDB" id="A0A841QZY0"/>
<name>A0A841QZY0_9FIRM</name>
<dbReference type="SUPFAM" id="SSF50182">
    <property type="entry name" value="Sm-like ribonucleoproteins"/>
    <property type="match status" value="1"/>
</dbReference>
<evidence type="ECO:0000313" key="6">
    <source>
        <dbReference type="Proteomes" id="UP000591941"/>
    </source>
</evidence>
<evidence type="ECO:0000256" key="3">
    <source>
        <dbReference type="HAMAP-Rule" id="MF_00436"/>
    </source>
</evidence>
<dbReference type="Proteomes" id="UP000591941">
    <property type="component" value="Unassembled WGS sequence"/>
</dbReference>
<dbReference type="GO" id="GO:0006355">
    <property type="term" value="P:regulation of DNA-templated transcription"/>
    <property type="evidence" value="ECO:0007669"/>
    <property type="project" value="InterPro"/>
</dbReference>
<dbReference type="HAMAP" id="MF_00436">
    <property type="entry name" value="Hfq"/>
    <property type="match status" value="1"/>
</dbReference>
<accession>A0A841QZY0</accession>
<dbReference type="PANTHER" id="PTHR34772">
    <property type="entry name" value="RNA-BINDING PROTEIN HFQ"/>
    <property type="match status" value="1"/>
</dbReference>
<dbReference type="PANTHER" id="PTHR34772:SF1">
    <property type="entry name" value="RNA-BINDING PROTEIN HFQ"/>
    <property type="match status" value="1"/>
</dbReference>
<evidence type="ECO:0000256" key="1">
    <source>
        <dbReference type="ARBA" id="ARBA00022884"/>
    </source>
</evidence>
<proteinExistence type="inferred from homology"/>
<dbReference type="InterPro" id="IPR047575">
    <property type="entry name" value="Sm"/>
</dbReference>
<dbReference type="Pfam" id="PF17209">
    <property type="entry name" value="Hfq"/>
    <property type="match status" value="1"/>
</dbReference>
<keyword evidence="2 3" id="KW-0346">Stress response</keyword>
<comment type="function">
    <text evidence="3">RNA chaperone that binds small regulatory RNA (sRNAs) and mRNAs to facilitate mRNA translational regulation in response to envelope stress, environmental stress and changes in metabolite concentrations. Also binds with high specificity to tRNAs.</text>
</comment>
<feature type="domain" description="Sm" evidence="4">
    <location>
        <begin position="9"/>
        <end position="69"/>
    </location>
</feature>
<dbReference type="GO" id="GO:0003723">
    <property type="term" value="F:RNA binding"/>
    <property type="evidence" value="ECO:0007669"/>
    <property type="project" value="UniProtKB-UniRule"/>
</dbReference>
<keyword evidence="1 3" id="KW-0694">RNA-binding</keyword>
<dbReference type="InterPro" id="IPR010920">
    <property type="entry name" value="LSM_dom_sf"/>
</dbReference>
<dbReference type="RefSeq" id="WP_024048808.1">
    <property type="nucleotide sequence ID" value="NZ_CABWNB010000001.1"/>
</dbReference>
<dbReference type="PROSITE" id="PS52002">
    <property type="entry name" value="SM"/>
    <property type="match status" value="1"/>
</dbReference>
<dbReference type="GO" id="GO:0043487">
    <property type="term" value="P:regulation of RNA stability"/>
    <property type="evidence" value="ECO:0007669"/>
    <property type="project" value="TreeGrafter"/>
</dbReference>
<evidence type="ECO:0000313" key="5">
    <source>
        <dbReference type="EMBL" id="MBB6477086.1"/>
    </source>
</evidence>
<protein>
    <recommendedName>
        <fullName evidence="3">RNA-binding protein Hfq</fullName>
    </recommendedName>
</protein>
<organism evidence="5 6">
    <name type="scientific">Negativicoccus succinicivorans</name>
    <dbReference type="NCBI Taxonomy" id="620903"/>
    <lineage>
        <taxon>Bacteria</taxon>
        <taxon>Bacillati</taxon>
        <taxon>Bacillota</taxon>
        <taxon>Negativicutes</taxon>
        <taxon>Veillonellales</taxon>
        <taxon>Veillonellaceae</taxon>
        <taxon>Negativicoccus</taxon>
    </lineage>
</organism>
<dbReference type="EMBL" id="JACHHI010000001">
    <property type="protein sequence ID" value="MBB6477086.1"/>
    <property type="molecule type" value="Genomic_DNA"/>
</dbReference>
<sequence>MTNKINLQDAFLEALKKAKAAVNIYLLNGVKLQGIVKDYDNFTVLLKSQEKEQLIYKHAISTIQEGEKE</sequence>
<evidence type="ECO:0000259" key="4">
    <source>
        <dbReference type="PROSITE" id="PS52002"/>
    </source>
</evidence>
<dbReference type="InterPro" id="IPR005001">
    <property type="entry name" value="Hfq"/>
</dbReference>
<evidence type="ECO:0000256" key="2">
    <source>
        <dbReference type="ARBA" id="ARBA00023016"/>
    </source>
</evidence>
<reference evidence="5 6" key="1">
    <citation type="submission" date="2020-08" db="EMBL/GenBank/DDBJ databases">
        <title>Genomic Encyclopedia of Type Strains, Phase IV (KMG-IV): sequencing the most valuable type-strain genomes for metagenomic binning, comparative biology and taxonomic classification.</title>
        <authorList>
            <person name="Goeker M."/>
        </authorList>
    </citation>
    <scope>NUCLEOTIDE SEQUENCE [LARGE SCALE GENOMIC DNA]</scope>
    <source>
        <strain evidence="5 6">DSM 21255</strain>
    </source>
</reference>
<dbReference type="GO" id="GO:0045974">
    <property type="term" value="P:regulation of translation, ncRNA-mediated"/>
    <property type="evidence" value="ECO:0007669"/>
    <property type="project" value="TreeGrafter"/>
</dbReference>
<gene>
    <name evidence="3" type="primary">hfq</name>
    <name evidence="5" type="ORF">HNR45_000108</name>
</gene>
<dbReference type="NCBIfam" id="TIGR02383">
    <property type="entry name" value="Hfq"/>
    <property type="match status" value="1"/>
</dbReference>
<dbReference type="CDD" id="cd01716">
    <property type="entry name" value="Hfq"/>
    <property type="match status" value="1"/>
</dbReference>
<dbReference type="Gene3D" id="2.30.30.100">
    <property type="match status" value="1"/>
</dbReference>
<keyword evidence="6" id="KW-1185">Reference proteome</keyword>